<dbReference type="Pfam" id="PF12679">
    <property type="entry name" value="ABC2_membrane_2"/>
    <property type="match status" value="1"/>
</dbReference>
<dbReference type="PANTHER" id="PTHR43471">
    <property type="entry name" value="ABC TRANSPORTER PERMEASE"/>
    <property type="match status" value="1"/>
</dbReference>
<protein>
    <submittedName>
        <fullName evidence="2">ABC-2 type transport system permease protein</fullName>
    </submittedName>
</protein>
<comment type="caution">
    <text evidence="2">The sequence shown here is derived from an EMBL/GenBank/DDBJ whole genome shotgun (WGS) entry which is preliminary data.</text>
</comment>
<feature type="transmembrane region" description="Helical" evidence="1">
    <location>
        <begin position="198"/>
        <end position="218"/>
    </location>
</feature>
<organism evidence="2 3">
    <name type="scientific">Peptoniphilus koenoeneniae</name>
    <dbReference type="NCBI Taxonomy" id="507751"/>
    <lineage>
        <taxon>Bacteria</taxon>
        <taxon>Bacillati</taxon>
        <taxon>Bacillota</taxon>
        <taxon>Tissierellia</taxon>
        <taxon>Tissierellales</taxon>
        <taxon>Peptoniphilaceae</taxon>
        <taxon>Peptoniphilus</taxon>
    </lineage>
</organism>
<accession>A0ABU0ATU1</accession>
<dbReference type="Proteomes" id="UP001236559">
    <property type="component" value="Unassembled WGS sequence"/>
</dbReference>
<keyword evidence="1" id="KW-1133">Transmembrane helix</keyword>
<dbReference type="PANTHER" id="PTHR43471:SF12">
    <property type="entry name" value="HYPOTHETICAL MEMBRANE PROTEIN, CONSERVED"/>
    <property type="match status" value="1"/>
</dbReference>
<keyword evidence="1" id="KW-0472">Membrane</keyword>
<feature type="transmembrane region" description="Helical" evidence="1">
    <location>
        <begin position="15"/>
        <end position="35"/>
    </location>
</feature>
<name>A0ABU0ATU1_9FIRM</name>
<reference evidence="2 3" key="1">
    <citation type="submission" date="2023-07" db="EMBL/GenBank/DDBJ databases">
        <title>Genomic Encyclopedia of Type Strains, Phase IV (KMG-IV): sequencing the most valuable type-strain genomes for metagenomic binning, comparative biology and taxonomic classification.</title>
        <authorList>
            <person name="Goeker M."/>
        </authorList>
    </citation>
    <scope>NUCLEOTIDE SEQUENCE [LARGE SCALE GENOMIC DNA]</scope>
    <source>
        <strain evidence="2 3">DSM 22616</strain>
    </source>
</reference>
<feature type="transmembrane region" description="Helical" evidence="1">
    <location>
        <begin position="245"/>
        <end position="266"/>
    </location>
</feature>
<dbReference type="EMBL" id="JAUSTN010000001">
    <property type="protein sequence ID" value="MDQ0274207.1"/>
    <property type="molecule type" value="Genomic_DNA"/>
</dbReference>
<evidence type="ECO:0000313" key="2">
    <source>
        <dbReference type="EMBL" id="MDQ0274207.1"/>
    </source>
</evidence>
<feature type="transmembrane region" description="Helical" evidence="1">
    <location>
        <begin position="124"/>
        <end position="150"/>
    </location>
</feature>
<dbReference type="RefSeq" id="WP_023056278.1">
    <property type="nucleotide sequence ID" value="NZ_JAUSTN010000001.1"/>
</dbReference>
<evidence type="ECO:0000256" key="1">
    <source>
        <dbReference type="SAM" id="Phobius"/>
    </source>
</evidence>
<evidence type="ECO:0000313" key="3">
    <source>
        <dbReference type="Proteomes" id="UP001236559"/>
    </source>
</evidence>
<proteinExistence type="predicted"/>
<keyword evidence="3" id="KW-1185">Reference proteome</keyword>
<sequence>MVFSKEFKSTFGKMIAWLLVIAILTGLLLAFYPLMLEDRMKSLVETFVNELSPNLKMVLGLEESIDLTDPGQYIAFIFQYIAVLISIFAFQIGAQALAKEEETGSIQYIYSNPINRSEIVSQKLFSNITTLFIFLCGLFGITFAFIKVIALKYSQIDNGENLVNLVIIFLGILATALVFMSIGYFISSFSRSSSHAEGAGILFVIVVVLIVIAGKVLGETFFEVVNKFSYEVFKPIRLISANFDFIGMGINLIIFILMLVLTFITYNSKEFKF</sequence>
<feature type="transmembrane region" description="Helical" evidence="1">
    <location>
        <begin position="162"/>
        <end position="186"/>
    </location>
</feature>
<feature type="transmembrane region" description="Helical" evidence="1">
    <location>
        <begin position="73"/>
        <end position="90"/>
    </location>
</feature>
<gene>
    <name evidence="2" type="ORF">J2S72_000203</name>
</gene>
<keyword evidence="1" id="KW-0812">Transmembrane</keyword>